<evidence type="ECO:0000313" key="1">
    <source>
        <dbReference type="EMBL" id="RLU25725.1"/>
    </source>
</evidence>
<comment type="caution">
    <text evidence="1">The sequence shown here is derived from an EMBL/GenBank/DDBJ whole genome shotgun (WGS) entry which is preliminary data.</text>
</comment>
<sequence length="18" mass="2177">MQDLKSFDSSRTRKKFAM</sequence>
<reference evidence="1 2" key="1">
    <citation type="journal article" date="2018" name="Genome Res.">
        <title>The genomic architecture and molecular evolution of ant odorant receptors.</title>
        <authorList>
            <person name="McKenzie S.K."/>
            <person name="Kronauer D.J.C."/>
        </authorList>
    </citation>
    <scope>NUCLEOTIDE SEQUENCE [LARGE SCALE GENOMIC DNA]</scope>
    <source>
        <strain evidence="1">Clonal line C1</strain>
    </source>
</reference>
<feature type="non-terminal residue" evidence="1">
    <location>
        <position position="18"/>
    </location>
</feature>
<name>A0A3L8E012_OOCBI</name>
<dbReference type="AlphaFoldDB" id="A0A3L8E012"/>
<dbReference type="Proteomes" id="UP000279307">
    <property type="component" value="Chromosome 2"/>
</dbReference>
<organism evidence="1 2">
    <name type="scientific">Ooceraea biroi</name>
    <name type="common">Clonal raider ant</name>
    <name type="synonym">Cerapachys biroi</name>
    <dbReference type="NCBI Taxonomy" id="2015173"/>
    <lineage>
        <taxon>Eukaryota</taxon>
        <taxon>Metazoa</taxon>
        <taxon>Ecdysozoa</taxon>
        <taxon>Arthropoda</taxon>
        <taxon>Hexapoda</taxon>
        <taxon>Insecta</taxon>
        <taxon>Pterygota</taxon>
        <taxon>Neoptera</taxon>
        <taxon>Endopterygota</taxon>
        <taxon>Hymenoptera</taxon>
        <taxon>Apocrita</taxon>
        <taxon>Aculeata</taxon>
        <taxon>Formicoidea</taxon>
        <taxon>Formicidae</taxon>
        <taxon>Dorylinae</taxon>
        <taxon>Ooceraea</taxon>
    </lineage>
</organism>
<protein>
    <submittedName>
        <fullName evidence="1">Uncharacterized protein</fullName>
    </submittedName>
</protein>
<proteinExistence type="predicted"/>
<evidence type="ECO:0000313" key="2">
    <source>
        <dbReference type="Proteomes" id="UP000279307"/>
    </source>
</evidence>
<gene>
    <name evidence="1" type="ORF">DMN91_001882</name>
</gene>
<dbReference type="EMBL" id="QOIP01000002">
    <property type="protein sequence ID" value="RLU25725.1"/>
    <property type="molecule type" value="Genomic_DNA"/>
</dbReference>
<accession>A0A3L8E012</accession>